<proteinExistence type="predicted"/>
<keyword evidence="2" id="KW-1185">Reference proteome</keyword>
<dbReference type="Gramene" id="AET2Gv20254100.1">
    <property type="protein sequence ID" value="AET2Gv20254100.1"/>
    <property type="gene ID" value="AET2Gv20254100"/>
</dbReference>
<evidence type="ECO:0008006" key="3">
    <source>
        <dbReference type="Google" id="ProtNLM"/>
    </source>
</evidence>
<organism evidence="1 2">
    <name type="scientific">Aegilops tauschii subsp. strangulata</name>
    <name type="common">Goatgrass</name>
    <dbReference type="NCBI Taxonomy" id="200361"/>
    <lineage>
        <taxon>Eukaryota</taxon>
        <taxon>Viridiplantae</taxon>
        <taxon>Streptophyta</taxon>
        <taxon>Embryophyta</taxon>
        <taxon>Tracheophyta</taxon>
        <taxon>Spermatophyta</taxon>
        <taxon>Magnoliopsida</taxon>
        <taxon>Liliopsida</taxon>
        <taxon>Poales</taxon>
        <taxon>Poaceae</taxon>
        <taxon>BOP clade</taxon>
        <taxon>Pooideae</taxon>
        <taxon>Triticodae</taxon>
        <taxon>Triticeae</taxon>
        <taxon>Triticinae</taxon>
        <taxon>Aegilops</taxon>
    </lineage>
</organism>
<dbReference type="AlphaFoldDB" id="A0A453AT04"/>
<dbReference type="Proteomes" id="UP000015105">
    <property type="component" value="Chromosome 2D"/>
</dbReference>
<reference evidence="2" key="2">
    <citation type="journal article" date="2017" name="Nat. Plants">
        <title>The Aegilops tauschii genome reveals multiple impacts of transposons.</title>
        <authorList>
            <person name="Zhao G."/>
            <person name="Zou C."/>
            <person name="Li K."/>
            <person name="Wang K."/>
            <person name="Li T."/>
            <person name="Gao L."/>
            <person name="Zhang X."/>
            <person name="Wang H."/>
            <person name="Yang Z."/>
            <person name="Liu X."/>
            <person name="Jiang W."/>
            <person name="Mao L."/>
            <person name="Kong X."/>
            <person name="Jiao Y."/>
            <person name="Jia J."/>
        </authorList>
    </citation>
    <scope>NUCLEOTIDE SEQUENCE [LARGE SCALE GENOMIC DNA]</scope>
    <source>
        <strain evidence="2">cv. AL8/78</strain>
    </source>
</reference>
<reference evidence="1" key="3">
    <citation type="journal article" date="2017" name="Nature">
        <title>Genome sequence of the progenitor of the wheat D genome Aegilops tauschii.</title>
        <authorList>
            <person name="Luo M.C."/>
            <person name="Gu Y.Q."/>
            <person name="Puiu D."/>
            <person name="Wang H."/>
            <person name="Twardziok S.O."/>
            <person name="Deal K.R."/>
            <person name="Huo N."/>
            <person name="Zhu T."/>
            <person name="Wang L."/>
            <person name="Wang Y."/>
            <person name="McGuire P.E."/>
            <person name="Liu S."/>
            <person name="Long H."/>
            <person name="Ramasamy R.K."/>
            <person name="Rodriguez J.C."/>
            <person name="Van S.L."/>
            <person name="Yuan L."/>
            <person name="Wang Z."/>
            <person name="Xia Z."/>
            <person name="Xiao L."/>
            <person name="Anderson O.D."/>
            <person name="Ouyang S."/>
            <person name="Liang Y."/>
            <person name="Zimin A.V."/>
            <person name="Pertea G."/>
            <person name="Qi P."/>
            <person name="Bennetzen J.L."/>
            <person name="Dai X."/>
            <person name="Dawson M.W."/>
            <person name="Muller H.G."/>
            <person name="Kugler K."/>
            <person name="Rivarola-Duarte L."/>
            <person name="Spannagl M."/>
            <person name="Mayer K.F.X."/>
            <person name="Lu F.H."/>
            <person name="Bevan M.W."/>
            <person name="Leroy P."/>
            <person name="Li P."/>
            <person name="You F.M."/>
            <person name="Sun Q."/>
            <person name="Liu Z."/>
            <person name="Lyons E."/>
            <person name="Wicker T."/>
            <person name="Salzberg S.L."/>
            <person name="Devos K.M."/>
            <person name="Dvorak J."/>
        </authorList>
    </citation>
    <scope>NUCLEOTIDE SEQUENCE [LARGE SCALE GENOMIC DNA]</scope>
    <source>
        <strain evidence="1">cv. AL8/78</strain>
    </source>
</reference>
<dbReference type="EnsemblPlants" id="AET2Gv20254100.1">
    <property type="protein sequence ID" value="AET2Gv20254100.1"/>
    <property type="gene ID" value="AET2Gv20254100"/>
</dbReference>
<name>A0A453AT04_AEGTS</name>
<accession>A0A453AT04</accession>
<evidence type="ECO:0000313" key="1">
    <source>
        <dbReference type="EnsemblPlants" id="AET2Gv20254100.1"/>
    </source>
</evidence>
<evidence type="ECO:0000313" key="2">
    <source>
        <dbReference type="Proteomes" id="UP000015105"/>
    </source>
</evidence>
<reference evidence="2" key="1">
    <citation type="journal article" date="2014" name="Science">
        <title>Ancient hybridizations among the ancestral genomes of bread wheat.</title>
        <authorList>
            <consortium name="International Wheat Genome Sequencing Consortium,"/>
            <person name="Marcussen T."/>
            <person name="Sandve S.R."/>
            <person name="Heier L."/>
            <person name="Spannagl M."/>
            <person name="Pfeifer M."/>
            <person name="Jakobsen K.S."/>
            <person name="Wulff B.B."/>
            <person name="Steuernagel B."/>
            <person name="Mayer K.F."/>
            <person name="Olsen O.A."/>
        </authorList>
    </citation>
    <scope>NUCLEOTIDE SEQUENCE [LARGE SCALE GENOMIC DNA]</scope>
    <source>
        <strain evidence="2">cv. AL8/78</strain>
    </source>
</reference>
<reference evidence="1" key="5">
    <citation type="journal article" date="2021" name="G3 (Bethesda)">
        <title>Aegilops tauschii genome assembly Aet v5.0 features greater sequence contiguity and improved annotation.</title>
        <authorList>
            <person name="Wang L."/>
            <person name="Zhu T."/>
            <person name="Rodriguez J.C."/>
            <person name="Deal K.R."/>
            <person name="Dubcovsky J."/>
            <person name="McGuire P.E."/>
            <person name="Lux T."/>
            <person name="Spannagl M."/>
            <person name="Mayer K.F.X."/>
            <person name="Baldrich P."/>
            <person name="Meyers B.C."/>
            <person name="Huo N."/>
            <person name="Gu Y.Q."/>
            <person name="Zhou H."/>
            <person name="Devos K.M."/>
            <person name="Bennetzen J.L."/>
            <person name="Unver T."/>
            <person name="Budak H."/>
            <person name="Gulick P.J."/>
            <person name="Galiba G."/>
            <person name="Kalapos B."/>
            <person name="Nelson D.R."/>
            <person name="Li P."/>
            <person name="You F.M."/>
            <person name="Luo M.C."/>
            <person name="Dvorak J."/>
        </authorList>
    </citation>
    <scope>NUCLEOTIDE SEQUENCE [LARGE SCALE GENOMIC DNA]</scope>
    <source>
        <strain evidence="1">cv. AL8/78</strain>
    </source>
</reference>
<sequence>MRVRDKRCYIYGNRGHPCSSRTLSNQCPQHTVSSYLSLGSLLNTMAGGGEMKERSVEAGKEGMVSLGGVLATAEELRSQPAMAGAGASLLQPTPDRMGKMGPGRSRGDSVPLVINMEAARKAVGGFLVVGRLLSPFQVNPRVIVDDLRYTAWKNQGMVTIQEVASDDGRFILNLAAESDRRFVLKAQPWHFKRDGLIFAEFDGKGDPAKVDLGVMTIWV</sequence>
<reference evidence="1" key="4">
    <citation type="submission" date="2019-03" db="UniProtKB">
        <authorList>
            <consortium name="EnsemblPlants"/>
        </authorList>
    </citation>
    <scope>IDENTIFICATION</scope>
</reference>
<protein>
    <recommendedName>
        <fullName evidence="3">DUF4283 domain-containing protein</fullName>
    </recommendedName>
</protein>